<keyword evidence="6" id="KW-0762">Sugar transport</keyword>
<dbReference type="RefSeq" id="WP_062278036.1">
    <property type="nucleotide sequence ID" value="NZ_DF968180.1"/>
</dbReference>
<evidence type="ECO:0000256" key="2">
    <source>
        <dbReference type="ARBA" id="ARBA00007639"/>
    </source>
</evidence>
<dbReference type="STRING" id="1678840.ATC1_1259"/>
<sequence>MKKARMLLLVALILIMNVGVVSAADEPVYGLFMSHMTNAFTMEMSTAVQTKADELGVKLTVYDGGKDPAKQINQIETAISQGIAAIIVEPASVDGIIPAVKAAREAGIPVVILNQKITDQSIASTFVGVSNVDGGKMEMSAAVADMGGEGKVALLLGPMGSDAQIGRSEGYQAIIDESKGKVEVVYELTANWTTDEALAVVETWLSSGKEINAIVAQNDGMAMGALKAVEDAKMEDKILVYGLDATDEALAAVKDGRLKATVSQSTTLQGLKAMEAAVDLVNGKEVAPEILVDFTLITKDNVDEFLK</sequence>
<evidence type="ECO:0000256" key="4">
    <source>
        <dbReference type="SAM" id="SignalP"/>
    </source>
</evidence>
<proteinExistence type="inferred from homology"/>
<gene>
    <name evidence="6" type="ORF">ATC1_1259</name>
</gene>
<dbReference type="PANTHER" id="PTHR46847">
    <property type="entry name" value="D-ALLOSE-BINDING PERIPLASMIC PROTEIN-RELATED"/>
    <property type="match status" value="1"/>
</dbReference>
<dbReference type="PATRIC" id="fig|1678840.3.peg.564"/>
<feature type="chain" id="PRO_5005513878" evidence="4">
    <location>
        <begin position="24"/>
        <end position="307"/>
    </location>
</feature>
<dbReference type="SUPFAM" id="SSF53822">
    <property type="entry name" value="Periplasmic binding protein-like I"/>
    <property type="match status" value="1"/>
</dbReference>
<dbReference type="AlphaFoldDB" id="A0A0K8PAH2"/>
<comment type="similarity">
    <text evidence="2">Belongs to the bacterial solute-binding protein 2 family.</text>
</comment>
<keyword evidence="6" id="KW-0813">Transport</keyword>
<name>A0A0K8PAH2_9CHLR</name>
<evidence type="ECO:0000256" key="3">
    <source>
        <dbReference type="ARBA" id="ARBA00022729"/>
    </source>
</evidence>
<dbReference type="GO" id="GO:0030313">
    <property type="term" value="C:cell envelope"/>
    <property type="evidence" value="ECO:0007669"/>
    <property type="project" value="UniProtKB-SubCell"/>
</dbReference>
<dbReference type="Pfam" id="PF13407">
    <property type="entry name" value="Peripla_BP_4"/>
    <property type="match status" value="1"/>
</dbReference>
<evidence type="ECO:0000259" key="5">
    <source>
        <dbReference type="Pfam" id="PF13407"/>
    </source>
</evidence>
<evidence type="ECO:0000313" key="6">
    <source>
        <dbReference type="EMBL" id="GAP39529.1"/>
    </source>
</evidence>
<keyword evidence="7" id="KW-1185">Reference proteome</keyword>
<evidence type="ECO:0000256" key="1">
    <source>
        <dbReference type="ARBA" id="ARBA00004196"/>
    </source>
</evidence>
<keyword evidence="3 4" id="KW-0732">Signal</keyword>
<feature type="domain" description="Periplasmic binding protein" evidence="5">
    <location>
        <begin position="30"/>
        <end position="285"/>
    </location>
</feature>
<feature type="signal peptide" evidence="4">
    <location>
        <begin position="1"/>
        <end position="23"/>
    </location>
</feature>
<organism evidence="6">
    <name type="scientific">Flexilinea flocculi</name>
    <dbReference type="NCBI Taxonomy" id="1678840"/>
    <lineage>
        <taxon>Bacteria</taxon>
        <taxon>Bacillati</taxon>
        <taxon>Chloroflexota</taxon>
        <taxon>Anaerolineae</taxon>
        <taxon>Anaerolineales</taxon>
        <taxon>Anaerolineaceae</taxon>
        <taxon>Flexilinea</taxon>
    </lineage>
</organism>
<dbReference type="Gene3D" id="3.40.50.2300">
    <property type="match status" value="2"/>
</dbReference>
<dbReference type="GO" id="GO:0030246">
    <property type="term" value="F:carbohydrate binding"/>
    <property type="evidence" value="ECO:0007669"/>
    <property type="project" value="UniProtKB-ARBA"/>
</dbReference>
<dbReference type="CDD" id="cd01536">
    <property type="entry name" value="PBP1_ABC_sugar_binding-like"/>
    <property type="match status" value="1"/>
</dbReference>
<dbReference type="InterPro" id="IPR028082">
    <property type="entry name" value="Peripla_BP_I"/>
</dbReference>
<dbReference type="InterPro" id="IPR025997">
    <property type="entry name" value="SBP_2_dom"/>
</dbReference>
<dbReference type="Proteomes" id="UP000053370">
    <property type="component" value="Unassembled WGS sequence"/>
</dbReference>
<dbReference type="PANTHER" id="PTHR46847:SF1">
    <property type="entry name" value="D-ALLOSE-BINDING PERIPLASMIC PROTEIN-RELATED"/>
    <property type="match status" value="1"/>
</dbReference>
<reference evidence="6" key="1">
    <citation type="journal article" date="2015" name="Genome Announc.">
        <title>Draft Genome Sequence of Anaerolineae Strain TC1, a Novel Isolate from a Methanogenic Wastewater Treatment System.</title>
        <authorList>
            <person name="Matsuura N."/>
            <person name="Tourlousse D.M."/>
            <person name="Sun L."/>
            <person name="Toyonaga M."/>
            <person name="Kuroda K."/>
            <person name="Ohashi A."/>
            <person name="Cruz R."/>
            <person name="Yamaguchi T."/>
            <person name="Sekiguchi Y."/>
        </authorList>
    </citation>
    <scope>NUCLEOTIDE SEQUENCE [LARGE SCALE GENOMIC DNA]</scope>
    <source>
        <strain evidence="6">TC1</strain>
    </source>
</reference>
<protein>
    <submittedName>
        <fullName evidence="6">ABC-type sugar transport system, periplasmic component, contains N-terminal xre family HTH domain</fullName>
    </submittedName>
</protein>
<comment type="subcellular location">
    <subcellularLocation>
        <location evidence="1">Cell envelope</location>
    </subcellularLocation>
</comment>
<accession>A0A0K8PAH2</accession>
<evidence type="ECO:0000313" key="7">
    <source>
        <dbReference type="Proteomes" id="UP000053370"/>
    </source>
</evidence>
<dbReference type="EMBL" id="DF968180">
    <property type="protein sequence ID" value="GAP39529.1"/>
    <property type="molecule type" value="Genomic_DNA"/>
</dbReference>